<dbReference type="InterPro" id="IPR049448">
    <property type="entry name" value="ACAD9/ACADV-like_C"/>
</dbReference>
<keyword evidence="2" id="KW-0560">Oxidoreductase</keyword>
<organism evidence="4 5">
    <name type="scientific">Glossina austeni</name>
    <name type="common">Savannah tsetse fly</name>
    <dbReference type="NCBI Taxonomy" id="7395"/>
    <lineage>
        <taxon>Eukaryota</taxon>
        <taxon>Metazoa</taxon>
        <taxon>Ecdysozoa</taxon>
        <taxon>Arthropoda</taxon>
        <taxon>Hexapoda</taxon>
        <taxon>Insecta</taxon>
        <taxon>Pterygota</taxon>
        <taxon>Neoptera</taxon>
        <taxon>Endopterygota</taxon>
        <taxon>Diptera</taxon>
        <taxon>Brachycera</taxon>
        <taxon>Muscomorpha</taxon>
        <taxon>Hippoboscoidea</taxon>
        <taxon>Glossinidae</taxon>
        <taxon>Glossina</taxon>
    </lineage>
</organism>
<dbReference type="GO" id="GO:0016627">
    <property type="term" value="F:oxidoreductase activity, acting on the CH-CH group of donors"/>
    <property type="evidence" value="ECO:0007669"/>
    <property type="project" value="InterPro"/>
</dbReference>
<dbReference type="Pfam" id="PF21343">
    <property type="entry name" value="ACAD9-ACADV_C"/>
    <property type="match status" value="1"/>
</dbReference>
<evidence type="ECO:0000256" key="1">
    <source>
        <dbReference type="ARBA" id="ARBA00022946"/>
    </source>
</evidence>
<keyword evidence="5" id="KW-1185">Reference proteome</keyword>
<evidence type="ECO:0000313" key="4">
    <source>
        <dbReference type="EnsemblMetazoa" id="GAUT022113-PA"/>
    </source>
</evidence>
<accession>A0A1A9V0U2</accession>
<evidence type="ECO:0000313" key="5">
    <source>
        <dbReference type="Proteomes" id="UP000078200"/>
    </source>
</evidence>
<dbReference type="AlphaFoldDB" id="A0A1A9V0U2"/>
<feature type="domain" description="ACAD9/ACADV-like C-terminal" evidence="3">
    <location>
        <begin position="82"/>
        <end position="157"/>
    </location>
</feature>
<evidence type="ECO:0000256" key="2">
    <source>
        <dbReference type="ARBA" id="ARBA00023002"/>
    </source>
</evidence>
<sequence>MVSYTQELSFGSPLQLVCLKNTACRYKSANALPKPELDRVTSFQINTFVNWDHYCRIVRELQNAFKHPTAKLGLIFKEASCRAASSVGIGGSAQENALTCLYGKGIIGEQCILNRLADSAVDIYAAIVTLSRASRAVRQNIPSAEHELNLTKAWCSQLLLARLTKLLNIKRKLVIEKKVCLETLKIHPNLNIDGID</sequence>
<name>A0A1A9V0U2_GLOAU</name>
<protein>
    <recommendedName>
        <fullName evidence="3">ACAD9/ACADV-like C-terminal domain-containing protein</fullName>
    </recommendedName>
</protein>
<dbReference type="VEuPathDB" id="VectorBase:GAUT022113"/>
<keyword evidence="1" id="KW-0809">Transit peptide</keyword>
<dbReference type="Gene3D" id="1.20.140.10">
    <property type="entry name" value="Butyryl-CoA Dehydrogenase, subunit A, domain 3"/>
    <property type="match status" value="1"/>
</dbReference>
<dbReference type="STRING" id="7395.A0A1A9V0U2"/>
<dbReference type="EnsemblMetazoa" id="GAUT022113-RA">
    <property type="protein sequence ID" value="GAUT022113-PA"/>
    <property type="gene ID" value="GAUT022113"/>
</dbReference>
<dbReference type="Proteomes" id="UP000078200">
    <property type="component" value="Unassembled WGS sequence"/>
</dbReference>
<reference evidence="4" key="1">
    <citation type="submission" date="2020-05" db="UniProtKB">
        <authorList>
            <consortium name="EnsemblMetazoa"/>
        </authorList>
    </citation>
    <scope>IDENTIFICATION</scope>
    <source>
        <strain evidence="4">TTRI</strain>
    </source>
</reference>
<dbReference type="InterPro" id="IPR036250">
    <property type="entry name" value="AcylCo_DH-like_C"/>
</dbReference>
<dbReference type="SUPFAM" id="SSF47203">
    <property type="entry name" value="Acyl-CoA dehydrogenase C-terminal domain-like"/>
    <property type="match status" value="1"/>
</dbReference>
<evidence type="ECO:0000259" key="3">
    <source>
        <dbReference type="Pfam" id="PF21343"/>
    </source>
</evidence>
<proteinExistence type="predicted"/>